<protein>
    <submittedName>
        <fullName evidence="2">SDR family oxidoreductase</fullName>
    </submittedName>
</protein>
<dbReference type="GO" id="GO:0042602">
    <property type="term" value="F:riboflavin reductase (NADPH) activity"/>
    <property type="evidence" value="ECO:0007669"/>
    <property type="project" value="TreeGrafter"/>
</dbReference>
<gene>
    <name evidence="2" type="ORF">E5K02_12415</name>
</gene>
<dbReference type="InterPro" id="IPR036291">
    <property type="entry name" value="NAD(P)-bd_dom_sf"/>
</dbReference>
<name>A0A4Z0QDE1_9BACT</name>
<dbReference type="Proteomes" id="UP000298471">
    <property type="component" value="Unassembled WGS sequence"/>
</dbReference>
<dbReference type="CDD" id="cd05244">
    <property type="entry name" value="BVR-B_like_SDR_a"/>
    <property type="match status" value="1"/>
</dbReference>
<dbReference type="OrthoDB" id="9790734at2"/>
<reference evidence="2 3" key="1">
    <citation type="submission" date="2019-04" db="EMBL/GenBank/DDBJ databases">
        <authorList>
            <person name="Feng G."/>
            <person name="Zhang J."/>
            <person name="Zhu H."/>
        </authorList>
    </citation>
    <scope>NUCLEOTIDE SEQUENCE [LARGE SCALE GENOMIC DNA]</scope>
    <source>
        <strain evidence="2 3">9PBR-1</strain>
    </source>
</reference>
<dbReference type="GO" id="GO:0004074">
    <property type="term" value="F:biliverdin reductase [NAD(P)H] activity"/>
    <property type="evidence" value="ECO:0007669"/>
    <property type="project" value="TreeGrafter"/>
</dbReference>
<organism evidence="2 3">
    <name type="scientific">Hymenobacter metallicola</name>
    <dbReference type="NCBI Taxonomy" id="2563114"/>
    <lineage>
        <taxon>Bacteria</taxon>
        <taxon>Pseudomonadati</taxon>
        <taxon>Bacteroidota</taxon>
        <taxon>Cytophagia</taxon>
        <taxon>Cytophagales</taxon>
        <taxon>Hymenobacteraceae</taxon>
        <taxon>Hymenobacter</taxon>
    </lineage>
</organism>
<comment type="caution">
    <text evidence="2">The sequence shown here is derived from an EMBL/GenBank/DDBJ whole genome shotgun (WGS) entry which is preliminary data.</text>
</comment>
<keyword evidence="3" id="KW-1185">Reference proteome</keyword>
<dbReference type="SUPFAM" id="SSF51735">
    <property type="entry name" value="NAD(P)-binding Rossmann-fold domains"/>
    <property type="match status" value="1"/>
</dbReference>
<dbReference type="InterPro" id="IPR051606">
    <property type="entry name" value="Polyketide_Oxido-like"/>
</dbReference>
<dbReference type="Pfam" id="PF13460">
    <property type="entry name" value="NAD_binding_10"/>
    <property type="match status" value="1"/>
</dbReference>
<accession>A0A4Z0QDE1</accession>
<sequence>MLYQLSYSRLGVGAGKSTQHSADTKHLGGVTFEFYWWGIRVAGEDDHTRWCYPGTGIAYEDIVQLLGRESLVVSPHSSSMKVLIFGASGATGRQLVQQALDQQYSVTAFVRNPDKLKLKHTNLRVVQGDVLEPETVEKAVPGHDAVLLALGVRKNQSGDTTLSDGTQHILECMQRYGVRRLICESSLGVGSSKNEASFVFSKIIAPLFLKHIMADKERQEALIQHSNLDWTIVRPAGLTNSKASGGYKVALSFANAKIKGRISRADVAQFMLQQLTTDAFVGRAVGISY</sequence>
<evidence type="ECO:0000313" key="3">
    <source>
        <dbReference type="Proteomes" id="UP000298471"/>
    </source>
</evidence>
<dbReference type="PANTHER" id="PTHR43355:SF2">
    <property type="entry name" value="FLAVIN REDUCTASE (NADPH)"/>
    <property type="match status" value="1"/>
</dbReference>
<dbReference type="EMBL" id="SRMB01000002">
    <property type="protein sequence ID" value="TGE27193.1"/>
    <property type="molecule type" value="Genomic_DNA"/>
</dbReference>
<dbReference type="InterPro" id="IPR016040">
    <property type="entry name" value="NAD(P)-bd_dom"/>
</dbReference>
<dbReference type="Gene3D" id="3.40.50.720">
    <property type="entry name" value="NAD(P)-binding Rossmann-like Domain"/>
    <property type="match status" value="1"/>
</dbReference>
<dbReference type="PANTHER" id="PTHR43355">
    <property type="entry name" value="FLAVIN REDUCTASE (NADPH)"/>
    <property type="match status" value="1"/>
</dbReference>
<dbReference type="AlphaFoldDB" id="A0A4Z0QDE1"/>
<proteinExistence type="predicted"/>
<evidence type="ECO:0000313" key="2">
    <source>
        <dbReference type="EMBL" id="TGE27193.1"/>
    </source>
</evidence>
<feature type="domain" description="NAD(P)-binding" evidence="1">
    <location>
        <begin position="86"/>
        <end position="277"/>
    </location>
</feature>
<evidence type="ECO:0000259" key="1">
    <source>
        <dbReference type="Pfam" id="PF13460"/>
    </source>
</evidence>